<feature type="domain" description="MacB-like periplasmic core" evidence="9">
    <location>
        <begin position="811"/>
        <end position="970"/>
    </location>
</feature>
<comment type="subcellular location">
    <subcellularLocation>
        <location evidence="1">Cell membrane</location>
        <topology evidence="1">Multi-pass membrane protein</topology>
    </subcellularLocation>
</comment>
<feature type="coiled-coil region" evidence="6">
    <location>
        <begin position="479"/>
        <end position="615"/>
    </location>
</feature>
<evidence type="ECO:0000256" key="3">
    <source>
        <dbReference type="ARBA" id="ARBA00022692"/>
    </source>
</evidence>
<dbReference type="RefSeq" id="WP_066862564.1">
    <property type="nucleotide sequence ID" value="NZ_CABKVV010000013.1"/>
</dbReference>
<dbReference type="PANTHER" id="PTHR30287">
    <property type="entry name" value="MEMBRANE COMPONENT OF PREDICTED ABC SUPERFAMILY METABOLITE UPTAKE TRANSPORTER"/>
    <property type="match status" value="1"/>
</dbReference>
<evidence type="ECO:0000256" key="7">
    <source>
        <dbReference type="SAM" id="Phobius"/>
    </source>
</evidence>
<feature type="transmembrane region" description="Helical" evidence="7">
    <location>
        <begin position="1097"/>
        <end position="1119"/>
    </location>
</feature>
<evidence type="ECO:0000259" key="9">
    <source>
        <dbReference type="Pfam" id="PF12704"/>
    </source>
</evidence>
<evidence type="ECO:0000256" key="1">
    <source>
        <dbReference type="ARBA" id="ARBA00004651"/>
    </source>
</evidence>
<feature type="domain" description="ABC3 transporter permease C-terminal" evidence="8">
    <location>
        <begin position="1048"/>
        <end position="1161"/>
    </location>
</feature>
<comment type="caution">
    <text evidence="10">The sequence shown here is derived from an EMBL/GenBank/DDBJ whole genome shotgun (WGS) entry which is preliminary data.</text>
</comment>
<feature type="transmembrane region" description="Helical" evidence="7">
    <location>
        <begin position="810"/>
        <end position="830"/>
    </location>
</feature>
<feature type="domain" description="MacB-like periplasmic core" evidence="9">
    <location>
        <begin position="26"/>
        <end position="190"/>
    </location>
</feature>
<dbReference type="EMBL" id="JANFZH010000024">
    <property type="protein sequence ID" value="MCQ4840456.1"/>
    <property type="molecule type" value="Genomic_DNA"/>
</dbReference>
<keyword evidence="11" id="KW-1185">Reference proteome</keyword>
<dbReference type="InterPro" id="IPR003838">
    <property type="entry name" value="ABC3_permease_C"/>
</dbReference>
<protein>
    <submittedName>
        <fullName evidence="10">ABC transporter permease</fullName>
    </submittedName>
</protein>
<accession>A0ABT1S0J0</accession>
<feature type="transmembrane region" description="Helical" evidence="7">
    <location>
        <begin position="638"/>
        <end position="659"/>
    </location>
</feature>
<reference evidence="10 11" key="1">
    <citation type="submission" date="2022-06" db="EMBL/GenBank/DDBJ databases">
        <title>Isolation of gut microbiota from human fecal samples.</title>
        <authorList>
            <person name="Pamer E.G."/>
            <person name="Barat B."/>
            <person name="Waligurski E."/>
            <person name="Medina S."/>
            <person name="Paddock L."/>
            <person name="Mostad J."/>
        </authorList>
    </citation>
    <scope>NUCLEOTIDE SEQUENCE [LARGE SCALE GENOMIC DNA]</scope>
    <source>
        <strain evidence="10 11">DFI.9.73</strain>
    </source>
</reference>
<feature type="transmembrane region" description="Helical" evidence="7">
    <location>
        <begin position="737"/>
        <end position="759"/>
    </location>
</feature>
<feature type="domain" description="ABC3 transporter permease C-terminal" evidence="8">
    <location>
        <begin position="644"/>
        <end position="755"/>
    </location>
</feature>
<dbReference type="Gene3D" id="1.10.287.1490">
    <property type="match status" value="2"/>
</dbReference>
<evidence type="ECO:0000256" key="2">
    <source>
        <dbReference type="ARBA" id="ARBA00022475"/>
    </source>
</evidence>
<dbReference type="Pfam" id="PF02687">
    <property type="entry name" value="FtsX"/>
    <property type="match status" value="2"/>
</dbReference>
<gene>
    <name evidence="10" type="ORF">NE695_11090</name>
</gene>
<keyword evidence="3 7" id="KW-0812">Transmembrane</keyword>
<feature type="transmembrane region" description="Helical" evidence="7">
    <location>
        <begin position="689"/>
        <end position="717"/>
    </location>
</feature>
<dbReference type="PANTHER" id="PTHR30287:SF1">
    <property type="entry name" value="INNER MEMBRANE PROTEIN"/>
    <property type="match status" value="1"/>
</dbReference>
<dbReference type="Pfam" id="PF12704">
    <property type="entry name" value="MacB_PCD"/>
    <property type="match status" value="2"/>
</dbReference>
<keyword evidence="4 7" id="KW-1133">Transmembrane helix</keyword>
<evidence type="ECO:0000313" key="11">
    <source>
        <dbReference type="Proteomes" id="UP001524473"/>
    </source>
</evidence>
<keyword evidence="2" id="KW-1003">Cell membrane</keyword>
<dbReference type="InterPro" id="IPR038766">
    <property type="entry name" value="Membrane_comp_ABC_pdt"/>
</dbReference>
<organism evidence="10 11">
    <name type="scientific">Neglectibacter timonensis</name>
    <dbReference type="NCBI Taxonomy" id="1776382"/>
    <lineage>
        <taxon>Bacteria</taxon>
        <taxon>Bacillati</taxon>
        <taxon>Bacillota</taxon>
        <taxon>Clostridia</taxon>
        <taxon>Eubacteriales</taxon>
        <taxon>Oscillospiraceae</taxon>
        <taxon>Neglectibacter</taxon>
    </lineage>
</organism>
<feature type="transmembrane region" description="Helical" evidence="7">
    <location>
        <begin position="1042"/>
        <end position="1064"/>
    </location>
</feature>
<dbReference type="InterPro" id="IPR025857">
    <property type="entry name" value="MacB_PCD"/>
</dbReference>
<evidence type="ECO:0000256" key="5">
    <source>
        <dbReference type="ARBA" id="ARBA00023136"/>
    </source>
</evidence>
<sequence>MNKTYHKTVLRTIRSTLSRFLAIFAIVALGVGFLAGLLSSPVDMRFSADHYYDEADLYDIRILSTLGLTDSDLEEVRKLDEVEAVMPVHDSDFVLLSSEGDSYTTRMHSLPSDTGDGSADYLNRLTLVEGRLPEKAGECVVLLSKSIGQQHEWVGQTLTLDPDEEDLKDHVANTFTVVGTVKGPAYVSMEQEHTTAGSGKVGLLAYTADDSFTMDYYTGFYLSVRGAKDMNSFGSAYEDAVAAVTDQLETLGKDRSAIRYEQIVDDANAELDDAKEEYAEKKAEADQKLADAKQELDDGAQEIADGEKELKDAQSAIDNGQAELDSNRASYNTQIASARQQLNDGYAQIQNYQAQLDEGKKQLTDAQAQLTEGYSQLSDGDAQLEAAKAQLDATQQNLDGLDSGKEALWQTAASLGLPVSDTTDAGALAMIAQLQSLLGSGTELPIPPEQAAALVEQLSSLQGGLQALAEQGLDTVSARTQLEAGLAEYEKNLAAAQAARTQLDAQQKLLDDKSAELQSQQDTLNANRAELDANAAVLQQTIDSTEAQFSSAEAELADARAQYADGVQELADAKQKLADGQKEYEEKKAEAEEKLSDADEKIKDAEAQIRDIEEGEWYLFTRDDNVSFSSYDSNADKIAAIATVFPVFFFLVAALVALTTMTRMVEEERQQIGTLKALGYSSAKIAGKYLFYAAFASVTGSVFGLLVGMNLFPTIIISAYNIMYDIPKILTPFNFPYALFSSLAAIACTLAATLSACWAELREVPARLMLPKAPKAGKRIFLEYITPIWSRMKFTRKVTARNLIRYKKRFFMTVIGISGCTALLVTGFGIKDSISDIVSLQFNDLSKYQLTVGLKDPSALEGRDLQKILSDKERIKGSLAVMQNDGKIVPKKGDPADSITIFVPSDASALPDYFTFRHRTDDQPVAFDENSVIITEKLAERHHLKVGDTITVENQAETKASFTITDICENYVYHYLYLSQSAYEKAFGEKMEENALLCQLPVDGTPEDEDSLTTDLLKCRDVAGASFTTELSRSFGNTIASINYIVIVLIISAGALAFVVLYNLTNINITEREKEIATIKVLGFYDKEVSSYIYRETAALTIIGTAVGLVLGIFLHQFVIRTAEVDMVMFGRAIYAPSYLWAALLTLLFSLLVNLVMHRKLKKVSMVESMKAPE</sequence>
<name>A0ABT1S0J0_9FIRM</name>
<feature type="transmembrane region" description="Helical" evidence="7">
    <location>
        <begin position="20"/>
        <end position="38"/>
    </location>
</feature>
<dbReference type="Proteomes" id="UP001524473">
    <property type="component" value="Unassembled WGS sequence"/>
</dbReference>
<evidence type="ECO:0000256" key="4">
    <source>
        <dbReference type="ARBA" id="ARBA00022989"/>
    </source>
</evidence>
<feature type="transmembrane region" description="Helical" evidence="7">
    <location>
        <begin position="1139"/>
        <end position="1157"/>
    </location>
</feature>
<evidence type="ECO:0000313" key="10">
    <source>
        <dbReference type="EMBL" id="MCQ4840456.1"/>
    </source>
</evidence>
<feature type="coiled-coil region" evidence="6">
    <location>
        <begin position="257"/>
        <end position="404"/>
    </location>
</feature>
<keyword evidence="5 7" id="KW-0472">Membrane</keyword>
<dbReference type="GeneID" id="90531925"/>
<evidence type="ECO:0000256" key="6">
    <source>
        <dbReference type="SAM" id="Coils"/>
    </source>
</evidence>
<evidence type="ECO:0000259" key="8">
    <source>
        <dbReference type="Pfam" id="PF02687"/>
    </source>
</evidence>
<proteinExistence type="predicted"/>
<keyword evidence="6" id="KW-0175">Coiled coil</keyword>